<organism evidence="1">
    <name type="scientific">Prevotella sp. GTC17260</name>
    <dbReference type="NCBI Taxonomy" id="3236796"/>
    <lineage>
        <taxon>Bacteria</taxon>
        <taxon>Pseudomonadati</taxon>
        <taxon>Bacteroidota</taxon>
        <taxon>Bacteroidia</taxon>
        <taxon>Bacteroidales</taxon>
        <taxon>Prevotellaceae</taxon>
        <taxon>Prevotella</taxon>
    </lineage>
</organism>
<evidence type="ECO:0000313" key="1">
    <source>
        <dbReference type="EMBL" id="BFO78914.1"/>
    </source>
</evidence>
<sequence>MNMTLLDEVNIKKLAKLIDAMCEVMNDMIRAEPEEKKRYQDEAFFTFIVLCNIIFHSLKRRINKQQEG</sequence>
<dbReference type="EMBL" id="AP035788">
    <property type="protein sequence ID" value="BFO78914.1"/>
    <property type="molecule type" value="Genomic_DNA"/>
</dbReference>
<dbReference type="AlphaFoldDB" id="A0AB33JBA1"/>
<gene>
    <name evidence="1" type="ORF">GTC17260_15490</name>
</gene>
<name>A0AB33JBA1_9BACT</name>
<evidence type="ECO:0008006" key="2">
    <source>
        <dbReference type="Google" id="ProtNLM"/>
    </source>
</evidence>
<reference evidence="1" key="1">
    <citation type="submission" date="2024-07" db="EMBL/GenBank/DDBJ databases">
        <title>Complete genome sequence of Prevotella sp. YM-2024 GTC17260.</title>
        <authorList>
            <person name="Hayashi M."/>
            <person name="Muto Y."/>
            <person name="Tanaka K."/>
            <person name="Niwa H."/>
        </authorList>
    </citation>
    <scope>NUCLEOTIDE SEQUENCE</scope>
    <source>
        <strain evidence="1">GTC17260</strain>
    </source>
</reference>
<accession>A0AB33JBA1</accession>
<proteinExistence type="predicted"/>
<protein>
    <recommendedName>
        <fullName evidence="2">IS982 family transposase</fullName>
    </recommendedName>
</protein>